<proteinExistence type="predicted"/>
<feature type="domain" description="DinB-like" evidence="1">
    <location>
        <begin position="11"/>
        <end position="140"/>
    </location>
</feature>
<comment type="caution">
    <text evidence="2">The sequence shown here is derived from an EMBL/GenBank/DDBJ whole genome shotgun (WGS) entry which is preliminary data.</text>
</comment>
<evidence type="ECO:0000313" key="3">
    <source>
        <dbReference type="Proteomes" id="UP000603865"/>
    </source>
</evidence>
<dbReference type="SUPFAM" id="SSF109854">
    <property type="entry name" value="DinB/YfiT-like putative metalloenzymes"/>
    <property type="match status" value="1"/>
</dbReference>
<dbReference type="InterPro" id="IPR024775">
    <property type="entry name" value="DinB-like"/>
</dbReference>
<reference evidence="2" key="2">
    <citation type="submission" date="2020-09" db="EMBL/GenBank/DDBJ databases">
        <authorList>
            <person name="Sun Q."/>
            <person name="Ohkuma M."/>
        </authorList>
    </citation>
    <scope>NUCLEOTIDE SEQUENCE</scope>
    <source>
        <strain evidence="2">JCM 31311</strain>
    </source>
</reference>
<dbReference type="AlphaFoldDB" id="A0A918C0X4"/>
<dbReference type="Pfam" id="PF12867">
    <property type="entry name" value="DinB_2"/>
    <property type="match status" value="1"/>
</dbReference>
<keyword evidence="3" id="KW-1185">Reference proteome</keyword>
<dbReference type="EMBL" id="BMQL01000005">
    <property type="protein sequence ID" value="GGR01635.1"/>
    <property type="molecule type" value="Genomic_DNA"/>
</dbReference>
<organism evidence="2 3">
    <name type="scientific">Deinococcus ruber</name>
    <dbReference type="NCBI Taxonomy" id="1848197"/>
    <lineage>
        <taxon>Bacteria</taxon>
        <taxon>Thermotogati</taxon>
        <taxon>Deinococcota</taxon>
        <taxon>Deinococci</taxon>
        <taxon>Deinococcales</taxon>
        <taxon>Deinococcaceae</taxon>
        <taxon>Deinococcus</taxon>
    </lineage>
</organism>
<sequence>MTTLREVVLDALPRLEALSEERAARQPAPAVWSAKQVLGHLIDSGVNNHVRFVRASVEDGLRLPGYAQNDWVQIGGYQERPWAEVVALWQAYQLQLAHLIEHLPPDSLHHTLSIGGGDPVTLEFVAADYVRHQLHHLAQVWERTGA</sequence>
<dbReference type="Proteomes" id="UP000603865">
    <property type="component" value="Unassembled WGS sequence"/>
</dbReference>
<gene>
    <name evidence="2" type="ORF">GCM10008957_13030</name>
</gene>
<reference evidence="2" key="1">
    <citation type="journal article" date="2014" name="Int. J. Syst. Evol. Microbiol.">
        <title>Complete genome sequence of Corynebacterium casei LMG S-19264T (=DSM 44701T), isolated from a smear-ripened cheese.</title>
        <authorList>
            <consortium name="US DOE Joint Genome Institute (JGI-PGF)"/>
            <person name="Walter F."/>
            <person name="Albersmeier A."/>
            <person name="Kalinowski J."/>
            <person name="Ruckert C."/>
        </authorList>
    </citation>
    <scope>NUCLEOTIDE SEQUENCE</scope>
    <source>
        <strain evidence="2">JCM 31311</strain>
    </source>
</reference>
<evidence type="ECO:0000259" key="1">
    <source>
        <dbReference type="Pfam" id="PF12867"/>
    </source>
</evidence>
<dbReference type="RefSeq" id="WP_229775926.1">
    <property type="nucleotide sequence ID" value="NZ_BMQL01000005.1"/>
</dbReference>
<accession>A0A918C0X4</accession>
<name>A0A918C0X4_9DEIO</name>
<dbReference type="InterPro" id="IPR034660">
    <property type="entry name" value="DinB/YfiT-like"/>
</dbReference>
<dbReference type="Gene3D" id="1.20.120.450">
    <property type="entry name" value="dinb family like domain"/>
    <property type="match status" value="1"/>
</dbReference>
<evidence type="ECO:0000313" key="2">
    <source>
        <dbReference type="EMBL" id="GGR01635.1"/>
    </source>
</evidence>
<protein>
    <recommendedName>
        <fullName evidence="1">DinB-like domain-containing protein</fullName>
    </recommendedName>
</protein>